<evidence type="ECO:0000256" key="1">
    <source>
        <dbReference type="ARBA" id="ARBA00003389"/>
    </source>
</evidence>
<organism evidence="13 14">
    <name type="scientific">Orbilia blumenaviensis</name>
    <dbReference type="NCBI Taxonomy" id="1796055"/>
    <lineage>
        <taxon>Eukaryota</taxon>
        <taxon>Fungi</taxon>
        <taxon>Dikarya</taxon>
        <taxon>Ascomycota</taxon>
        <taxon>Pezizomycotina</taxon>
        <taxon>Orbiliomycetes</taxon>
        <taxon>Orbiliales</taxon>
        <taxon>Orbiliaceae</taxon>
        <taxon>Orbilia</taxon>
    </lineage>
</organism>
<keyword evidence="10 11" id="KW-0539">Nucleus</keyword>
<proteinExistence type="inferred from homology"/>
<keyword evidence="7 11" id="KW-1133">Transmembrane helix</keyword>
<reference evidence="13 14" key="1">
    <citation type="submission" date="2019-10" db="EMBL/GenBank/DDBJ databases">
        <authorList>
            <person name="Palmer J.M."/>
        </authorList>
    </citation>
    <scope>NUCLEOTIDE SEQUENCE [LARGE SCALE GENOMIC DNA]</scope>
    <source>
        <strain evidence="13 14">TWF730</strain>
    </source>
</reference>
<keyword evidence="9" id="KW-0325">Glycoprotein</keyword>
<evidence type="ECO:0000256" key="9">
    <source>
        <dbReference type="ARBA" id="ARBA00023180"/>
    </source>
</evidence>
<evidence type="ECO:0000313" key="13">
    <source>
        <dbReference type="EMBL" id="KAK6361528.1"/>
    </source>
</evidence>
<comment type="function">
    <text evidence="1 11">Required for nuclear membrane fusion during karyogamy.</text>
</comment>
<keyword evidence="14" id="KW-1185">Reference proteome</keyword>
<dbReference type="PANTHER" id="PTHR28012:SF1">
    <property type="entry name" value="NUCLEAR FUSION PROTEIN KAR5"/>
    <property type="match status" value="1"/>
</dbReference>
<feature type="signal peptide" evidence="12">
    <location>
        <begin position="1"/>
        <end position="33"/>
    </location>
</feature>
<accession>A0AAV9VK08</accession>
<dbReference type="PANTHER" id="PTHR28012">
    <property type="entry name" value="NUCLEAR FUSION PROTEIN KAR5"/>
    <property type="match status" value="1"/>
</dbReference>
<evidence type="ECO:0000256" key="11">
    <source>
        <dbReference type="RuleBase" id="RU368082"/>
    </source>
</evidence>
<comment type="caution">
    <text evidence="13">The sequence shown here is derived from an EMBL/GenBank/DDBJ whole genome shotgun (WGS) entry which is preliminary data.</text>
</comment>
<feature type="transmembrane region" description="Helical" evidence="11">
    <location>
        <begin position="444"/>
        <end position="465"/>
    </location>
</feature>
<evidence type="ECO:0000256" key="4">
    <source>
        <dbReference type="ARBA" id="ARBA00022692"/>
    </source>
</evidence>
<name>A0AAV9VK08_9PEZI</name>
<evidence type="ECO:0000313" key="14">
    <source>
        <dbReference type="Proteomes" id="UP001373714"/>
    </source>
</evidence>
<keyword evidence="4 11" id="KW-0812">Transmembrane</keyword>
<dbReference type="GO" id="GO:0031965">
    <property type="term" value="C:nuclear membrane"/>
    <property type="evidence" value="ECO:0007669"/>
    <property type="project" value="UniProtKB-SubCell"/>
</dbReference>
<evidence type="ECO:0000256" key="10">
    <source>
        <dbReference type="ARBA" id="ARBA00023242"/>
    </source>
</evidence>
<evidence type="ECO:0008006" key="15">
    <source>
        <dbReference type="Google" id="ProtNLM"/>
    </source>
</evidence>
<sequence length="533" mass="58963">MSSSISCMMIIINLATIIWVLWIVESIPNMVEASSMISSATLEPSGNEAGVHPLEILISTHKLQKGHEDSLALINSLNLPHSCLYSSLTESIIAKCSSSPAVLDGEEKNFFATKLAICELSSANVDYPRDCRGNIQSSKDLNKCIKRLETRPQWWTSWSNCIQSVGVLCQAVREEAERENLLRLHRNLTVLHHQLENRLSSSLNLHTSNLNFTSKTSTMIHSRVSALISEMDALLNQTIVPLDGYLQNIKSAMAHIDRIQVAHAARLAEQNAEFDDQARAQREAMYRIDAIVRQITEAIDTLESRVEVKNKVDERSRRESLEQMSIAIKASTADTIQSIRQTMEALQGITGETGTRLTGLIDSITQGQEAIDTLADGFASLSSSHERISQSMLLQEESAARQLQTVAQQATVFNNTFLNAIAESSGYLQKLSEFQKQSQYGSTVIPGLTLISAYLPVIVSILVVLDRKRSAIAIIFFAAAYTFLVTYPFVRGSEDPPRSGAGEEGLLLDAGGGKYRWLQDCTTIVAGYFRSFW</sequence>
<evidence type="ECO:0000256" key="6">
    <source>
        <dbReference type="ARBA" id="ARBA00022824"/>
    </source>
</evidence>
<keyword evidence="8 11" id="KW-0472">Membrane</keyword>
<feature type="chain" id="PRO_5043586629" description="Nuclear membrane fusion protein Kar5" evidence="12">
    <location>
        <begin position="34"/>
        <end position="533"/>
    </location>
</feature>
<protein>
    <recommendedName>
        <fullName evidence="15">Nuclear membrane fusion protein Kar5</fullName>
    </recommendedName>
</protein>
<keyword evidence="6 11" id="KW-0256">Endoplasmic reticulum</keyword>
<dbReference type="GO" id="GO:0000742">
    <property type="term" value="P:karyogamy involved in conjugation with cellular fusion"/>
    <property type="evidence" value="ECO:0007669"/>
    <property type="project" value="UniProtKB-UniRule"/>
</dbReference>
<dbReference type="AlphaFoldDB" id="A0AAV9VK08"/>
<dbReference type="InterPro" id="IPR007292">
    <property type="entry name" value="Nuclear_fusion_Kar5"/>
</dbReference>
<dbReference type="Pfam" id="PF04163">
    <property type="entry name" value="Tht1"/>
    <property type="match status" value="1"/>
</dbReference>
<evidence type="ECO:0000256" key="8">
    <source>
        <dbReference type="ARBA" id="ARBA00023136"/>
    </source>
</evidence>
<dbReference type="Proteomes" id="UP001373714">
    <property type="component" value="Unassembled WGS sequence"/>
</dbReference>
<comment type="similarity">
    <text evidence="2 11">Belongs to the KAR5 family.</text>
</comment>
<feature type="transmembrane region" description="Helical" evidence="11">
    <location>
        <begin position="472"/>
        <end position="490"/>
    </location>
</feature>
<dbReference type="EMBL" id="JAVHNS010000002">
    <property type="protein sequence ID" value="KAK6361528.1"/>
    <property type="molecule type" value="Genomic_DNA"/>
</dbReference>
<evidence type="ECO:0000256" key="7">
    <source>
        <dbReference type="ARBA" id="ARBA00022989"/>
    </source>
</evidence>
<dbReference type="GO" id="GO:0005789">
    <property type="term" value="C:endoplasmic reticulum membrane"/>
    <property type="evidence" value="ECO:0007669"/>
    <property type="project" value="UniProtKB-SubCell"/>
</dbReference>
<dbReference type="GO" id="GO:0048288">
    <property type="term" value="P:nuclear membrane fusion involved in karyogamy"/>
    <property type="evidence" value="ECO:0007669"/>
    <property type="project" value="UniProtKB-UniRule"/>
</dbReference>
<comment type="subcellular location">
    <subcellularLocation>
        <location evidence="11">Endoplasmic reticulum membrane</location>
    </subcellularLocation>
    <subcellularLocation>
        <location evidence="11">Nucleus membrane</location>
    </subcellularLocation>
</comment>
<gene>
    <name evidence="13" type="ORF">TWF730_005248</name>
</gene>
<keyword evidence="5 11" id="KW-0732">Signal</keyword>
<keyword evidence="3 11" id="KW-0415">Karyogamy</keyword>
<evidence type="ECO:0000256" key="3">
    <source>
        <dbReference type="ARBA" id="ARBA00022459"/>
    </source>
</evidence>
<evidence type="ECO:0000256" key="2">
    <source>
        <dbReference type="ARBA" id="ARBA00010473"/>
    </source>
</evidence>
<evidence type="ECO:0000256" key="5">
    <source>
        <dbReference type="ARBA" id="ARBA00022729"/>
    </source>
</evidence>
<evidence type="ECO:0000256" key="12">
    <source>
        <dbReference type="SAM" id="SignalP"/>
    </source>
</evidence>